<organism evidence="4 5">
    <name type="scientific">Brachybacterium vulturis</name>
    <dbReference type="NCBI Taxonomy" id="2017484"/>
    <lineage>
        <taxon>Bacteria</taxon>
        <taxon>Bacillati</taxon>
        <taxon>Actinomycetota</taxon>
        <taxon>Actinomycetes</taxon>
        <taxon>Micrococcales</taxon>
        <taxon>Dermabacteraceae</taxon>
        <taxon>Brachybacterium</taxon>
    </lineage>
</organism>
<dbReference type="EMBL" id="CP023563">
    <property type="protein sequence ID" value="ATG51137.1"/>
    <property type="molecule type" value="Genomic_DNA"/>
</dbReference>
<name>A0A291GLT5_9MICO</name>
<dbReference type="InterPro" id="IPR025280">
    <property type="entry name" value="SNIPE"/>
</dbReference>
<evidence type="ECO:0000259" key="3">
    <source>
        <dbReference type="SMART" id="SM00974"/>
    </source>
</evidence>
<feature type="domain" description="Bacteriophage T5 Orf172 DNA-binding" evidence="3">
    <location>
        <begin position="333"/>
        <end position="416"/>
    </location>
</feature>
<keyword evidence="1" id="KW-0175">Coiled coil</keyword>
<feature type="region of interest" description="Disordered" evidence="2">
    <location>
        <begin position="431"/>
        <end position="471"/>
    </location>
</feature>
<evidence type="ECO:0000256" key="1">
    <source>
        <dbReference type="SAM" id="Coils"/>
    </source>
</evidence>
<protein>
    <recommendedName>
        <fullName evidence="3">Bacteriophage T5 Orf172 DNA-binding domain-containing protein</fullName>
    </recommendedName>
</protein>
<proteinExistence type="predicted"/>
<keyword evidence="5" id="KW-1185">Reference proteome</keyword>
<dbReference type="InterPro" id="IPR018306">
    <property type="entry name" value="Phage_T5_Orf172_DNA-bd"/>
</dbReference>
<dbReference type="Pfam" id="PF13455">
    <property type="entry name" value="MUG113"/>
    <property type="match status" value="1"/>
</dbReference>
<dbReference type="KEGG" id="brz:CFK38_06040"/>
<feature type="coiled-coil region" evidence="1">
    <location>
        <begin position="65"/>
        <end position="99"/>
    </location>
</feature>
<dbReference type="RefSeq" id="WP_096802274.1">
    <property type="nucleotide sequence ID" value="NZ_CP023563.1"/>
</dbReference>
<evidence type="ECO:0000256" key="2">
    <source>
        <dbReference type="SAM" id="MobiDB-lite"/>
    </source>
</evidence>
<dbReference type="OrthoDB" id="9811665at2"/>
<evidence type="ECO:0000313" key="5">
    <source>
        <dbReference type="Proteomes" id="UP000218165"/>
    </source>
</evidence>
<dbReference type="Pfam" id="PF13250">
    <property type="entry name" value="SNIPE"/>
    <property type="match status" value="1"/>
</dbReference>
<dbReference type="SMART" id="SM00974">
    <property type="entry name" value="T5orf172"/>
    <property type="match status" value="1"/>
</dbReference>
<feature type="coiled-coil region" evidence="1">
    <location>
        <begin position="245"/>
        <end position="316"/>
    </location>
</feature>
<sequence>MTIASQPEPRPELGGIDSFFLTGKAKALLGWQENQINLLEKRIDAGSRAYAAMDSWVKAHGGPEIVENEEALAKSRQDLANARRAVTNARKEVDVARDELVQFHVDIKIDSAGDFDRAHPAQDTIALSGELRDLRTEIKAAVKEGDAVTIAGEADTRNLTPAKRRRAATRMATLAVRAFNAEADAAIASATANNEDASAQKIARSADAIGKLLDAFDGEISTSYVELKVRELRLAVRHAKAKAFERELEKERRAELREQAKAERELEAERDRLRKELSHYENIRRAMQDKGDDEGIARMEAKLAEIQHGIEDVDQRAANIRAGYVYVISNLGAFGERMVKIGLTRRLDPMDRVRELGDASVPFGFDVHALFFADDAVGVEAELHRRFAARRVNRVNLRREFFYATPAEVREELAAVAGDLIEFREAPEADQFRESQLLADQGRTESDHPDSSAFSDGFGDDDLEPAVGAAR</sequence>
<accession>A0A291GLT5</accession>
<reference evidence="5" key="1">
    <citation type="submission" date="2017-09" db="EMBL/GenBank/DDBJ databases">
        <title>Brachybacterium sp. VM2412.</title>
        <authorList>
            <person name="Tak E.J."/>
            <person name="Bae J.-W."/>
        </authorList>
    </citation>
    <scope>NUCLEOTIDE SEQUENCE [LARGE SCALE GENOMIC DNA]</scope>
    <source>
        <strain evidence="5">VM2412</strain>
    </source>
</reference>
<gene>
    <name evidence="4" type="ORF">CFK38_06040</name>
</gene>
<dbReference type="AlphaFoldDB" id="A0A291GLT5"/>
<dbReference type="Proteomes" id="UP000218165">
    <property type="component" value="Chromosome"/>
</dbReference>
<evidence type="ECO:0000313" key="4">
    <source>
        <dbReference type="EMBL" id="ATG51137.1"/>
    </source>
</evidence>